<protein>
    <submittedName>
        <fullName evidence="1">Uncharacterized protein</fullName>
    </submittedName>
</protein>
<dbReference type="Proteomes" id="UP000008063">
    <property type="component" value="Unassembled WGS sequence"/>
</dbReference>
<gene>
    <name evidence="1" type="ORF">SERLA73DRAFT_90851</name>
</gene>
<dbReference type="AlphaFoldDB" id="F8Q090"/>
<dbReference type="EMBL" id="GL945481">
    <property type="protein sequence ID" value="EGN97757.1"/>
    <property type="molecule type" value="Genomic_DNA"/>
</dbReference>
<sequence length="80" mass="9193">MCRQISEGTRWTRCGHFQRHLVVAIMDCNSSRCERSYLHPPNCRNPACIKNFGPEVQKIADSVDEYCFACRAAMARRPTT</sequence>
<dbReference type="InParanoid" id="F8Q090"/>
<keyword evidence="2" id="KW-1185">Reference proteome</keyword>
<reference evidence="2" key="1">
    <citation type="journal article" date="2011" name="Science">
        <title>The plant cell wall-decomposing machinery underlies the functional diversity of forest fungi.</title>
        <authorList>
            <person name="Eastwood D.C."/>
            <person name="Floudas D."/>
            <person name="Binder M."/>
            <person name="Majcherczyk A."/>
            <person name="Schneider P."/>
            <person name="Aerts A."/>
            <person name="Asiegbu F.O."/>
            <person name="Baker S.E."/>
            <person name="Barry K."/>
            <person name="Bendiksby M."/>
            <person name="Blumentritt M."/>
            <person name="Coutinho P.M."/>
            <person name="Cullen D."/>
            <person name="de Vries R.P."/>
            <person name="Gathman A."/>
            <person name="Goodell B."/>
            <person name="Henrissat B."/>
            <person name="Ihrmark K."/>
            <person name="Kauserud H."/>
            <person name="Kohler A."/>
            <person name="LaButti K."/>
            <person name="Lapidus A."/>
            <person name="Lavin J.L."/>
            <person name="Lee Y.-H."/>
            <person name="Lindquist E."/>
            <person name="Lilly W."/>
            <person name="Lucas S."/>
            <person name="Morin E."/>
            <person name="Murat C."/>
            <person name="Oguiza J.A."/>
            <person name="Park J."/>
            <person name="Pisabarro A.G."/>
            <person name="Riley R."/>
            <person name="Rosling A."/>
            <person name="Salamov A."/>
            <person name="Schmidt O."/>
            <person name="Schmutz J."/>
            <person name="Skrede I."/>
            <person name="Stenlid J."/>
            <person name="Wiebenga A."/>
            <person name="Xie X."/>
            <person name="Kuees U."/>
            <person name="Hibbett D.S."/>
            <person name="Hoffmeister D."/>
            <person name="Hoegberg N."/>
            <person name="Martin F."/>
            <person name="Grigoriev I.V."/>
            <person name="Watkinson S.C."/>
        </authorList>
    </citation>
    <scope>NUCLEOTIDE SEQUENCE [LARGE SCALE GENOMIC DNA]</scope>
    <source>
        <strain evidence="2">strain S7.3</strain>
    </source>
</reference>
<evidence type="ECO:0000313" key="2">
    <source>
        <dbReference type="Proteomes" id="UP000008063"/>
    </source>
</evidence>
<accession>F8Q090</accession>
<dbReference type="HOGENOM" id="CLU_180191_1_0_1"/>
<dbReference type="OrthoDB" id="3132318at2759"/>
<evidence type="ECO:0000313" key="1">
    <source>
        <dbReference type="EMBL" id="EGN97757.1"/>
    </source>
</evidence>
<dbReference type="OMA" id="GTRWSKC"/>
<name>F8Q090_SERL3</name>
<organism evidence="2">
    <name type="scientific">Serpula lacrymans var. lacrymans (strain S7.3)</name>
    <name type="common">Dry rot fungus</name>
    <dbReference type="NCBI Taxonomy" id="936435"/>
    <lineage>
        <taxon>Eukaryota</taxon>
        <taxon>Fungi</taxon>
        <taxon>Dikarya</taxon>
        <taxon>Basidiomycota</taxon>
        <taxon>Agaricomycotina</taxon>
        <taxon>Agaricomycetes</taxon>
        <taxon>Agaricomycetidae</taxon>
        <taxon>Boletales</taxon>
        <taxon>Coniophorineae</taxon>
        <taxon>Serpulaceae</taxon>
        <taxon>Serpula</taxon>
    </lineage>
</organism>
<proteinExistence type="predicted"/>